<organism evidence="1">
    <name type="scientific">Rheinheimera sp. BAL341</name>
    <dbReference type="NCBI Taxonomy" id="1708203"/>
    <lineage>
        <taxon>Bacteria</taxon>
        <taxon>Pseudomonadati</taxon>
        <taxon>Pseudomonadota</taxon>
        <taxon>Gammaproteobacteria</taxon>
        <taxon>Chromatiales</taxon>
        <taxon>Chromatiaceae</taxon>
        <taxon>Rheinheimera</taxon>
    </lineage>
</organism>
<dbReference type="InterPro" id="IPR051532">
    <property type="entry name" value="Ester_Hydrolysis_Enzymes"/>
</dbReference>
<evidence type="ECO:0000313" key="1">
    <source>
        <dbReference type="EMBL" id="VHO05816.1"/>
    </source>
</evidence>
<dbReference type="InterPro" id="IPR036514">
    <property type="entry name" value="SGNH_hydro_sf"/>
</dbReference>
<dbReference type="Gene3D" id="3.40.50.1110">
    <property type="entry name" value="SGNH hydrolase"/>
    <property type="match status" value="1"/>
</dbReference>
<name>A0A486XVP8_9GAMM</name>
<dbReference type="PANTHER" id="PTHR30383">
    <property type="entry name" value="THIOESTERASE 1/PROTEASE 1/LYSOPHOSPHOLIPASE L1"/>
    <property type="match status" value="1"/>
</dbReference>
<dbReference type="PANTHER" id="PTHR30383:SF5">
    <property type="entry name" value="SGNH HYDROLASE-TYPE ESTERASE DOMAIN-CONTAINING PROTEIN"/>
    <property type="match status" value="1"/>
</dbReference>
<accession>A0A486XVP8</accession>
<gene>
    <name evidence="1" type="ORF">BAL341_2902</name>
</gene>
<dbReference type="SUPFAM" id="SSF52266">
    <property type="entry name" value="SGNH hydrolase"/>
    <property type="match status" value="1"/>
</dbReference>
<dbReference type="GO" id="GO:0004622">
    <property type="term" value="F:phosphatidylcholine lysophospholipase activity"/>
    <property type="evidence" value="ECO:0007669"/>
    <property type="project" value="TreeGrafter"/>
</dbReference>
<dbReference type="AlphaFoldDB" id="A0A486XVP8"/>
<proteinExistence type="predicted"/>
<protein>
    <submittedName>
        <fullName evidence="1">Uncharacterized protein</fullName>
    </submittedName>
</protein>
<reference evidence="1" key="1">
    <citation type="submission" date="2019-04" db="EMBL/GenBank/DDBJ databases">
        <authorList>
            <person name="Brambilla D."/>
        </authorList>
    </citation>
    <scope>NUCLEOTIDE SEQUENCE</scope>
    <source>
        <strain evidence="1">BAL1</strain>
    </source>
</reference>
<dbReference type="EMBL" id="CAAJGR010000006">
    <property type="protein sequence ID" value="VHO05816.1"/>
    <property type="molecule type" value="Genomic_DNA"/>
</dbReference>
<sequence length="542" mass="59418">MIELILRIAGLGNSYPLFIDNPANAHYQLTRPDIIKRYFSHGSEVPNVTLEPAFFLKQRPTNSLRLVVQGGSTAAGYPYGVGASLAGMLEQRLRRSAGERTVEVINTALSAVNSYTLLDLADEIIAIKPDAVLIYAGHNEYLGIMGAGSAYLAAESPAATLLLLKLRRLYSFQLLERLYLSCCTAKPAETPAENTRRTLMAKVAQGQQIPLHSAIYQAGLNQFEQNIGLLLAKYRTAGIPVYIATIGSNIADQAPFSAAELTAIQQGKLAQFQAQLDAGVKITELTGAIERLVQDAAVDSAALFYQVGQLYRRAGASEQARRWLVAAKDADTLRFRAPEAINQQIRTLAAEHAAVLVDVESNWRRHSEQGLIGQPLMLEHLHPNAKGYFLLADSFYQVLAAKPPLPNWPGLVSAELAWAERPLLPAEEHAAQLRILTLTADYPFQASAIAVSYPEPQNLPQQLGQAYIDGKLDWLGMMQQSARYYQQQGDGDMLLKLLVLIADALPHDAYANRQAATILQQAGRTDEARHYQRRAELAVAAK</sequence>